<reference evidence="3 4" key="1">
    <citation type="submission" date="2024-01" db="EMBL/GenBank/DDBJ databases">
        <title>A draft genome for the cacao thread blight pathogen Marasmiellus scandens.</title>
        <authorList>
            <person name="Baruah I.K."/>
            <person name="Leung J."/>
            <person name="Bukari Y."/>
            <person name="Amoako-Attah I."/>
            <person name="Meinhardt L.W."/>
            <person name="Bailey B.A."/>
            <person name="Cohen S.P."/>
        </authorList>
    </citation>
    <scope>NUCLEOTIDE SEQUENCE [LARGE SCALE GENOMIC DNA]</scope>
    <source>
        <strain evidence="3 4">GH-19</strain>
    </source>
</reference>
<feature type="compositionally biased region" description="Low complexity" evidence="1">
    <location>
        <begin position="40"/>
        <end position="89"/>
    </location>
</feature>
<dbReference type="EMBL" id="JBANRG010000033">
    <property type="protein sequence ID" value="KAK7450571.1"/>
    <property type="molecule type" value="Genomic_DNA"/>
</dbReference>
<protein>
    <submittedName>
        <fullName evidence="3">Uncharacterized protein</fullName>
    </submittedName>
</protein>
<evidence type="ECO:0000313" key="3">
    <source>
        <dbReference type="EMBL" id="KAK7450571.1"/>
    </source>
</evidence>
<evidence type="ECO:0000256" key="1">
    <source>
        <dbReference type="SAM" id="MobiDB-lite"/>
    </source>
</evidence>
<organism evidence="3 4">
    <name type="scientific">Marasmiellus scandens</name>
    <dbReference type="NCBI Taxonomy" id="2682957"/>
    <lineage>
        <taxon>Eukaryota</taxon>
        <taxon>Fungi</taxon>
        <taxon>Dikarya</taxon>
        <taxon>Basidiomycota</taxon>
        <taxon>Agaricomycotina</taxon>
        <taxon>Agaricomycetes</taxon>
        <taxon>Agaricomycetidae</taxon>
        <taxon>Agaricales</taxon>
        <taxon>Marasmiineae</taxon>
        <taxon>Omphalotaceae</taxon>
        <taxon>Marasmiellus</taxon>
    </lineage>
</organism>
<accession>A0ABR1J541</accession>
<name>A0ABR1J541_9AGAR</name>
<feature type="chain" id="PRO_5047483121" evidence="2">
    <location>
        <begin position="23"/>
        <end position="319"/>
    </location>
</feature>
<keyword evidence="2" id="KW-0732">Signal</keyword>
<evidence type="ECO:0000256" key="2">
    <source>
        <dbReference type="SAM" id="SignalP"/>
    </source>
</evidence>
<gene>
    <name evidence="3" type="ORF">VKT23_012880</name>
</gene>
<sequence length="319" mass="34219">MRISVRVLSVTLALTLLQLVAGAPVEEPQAGDFVKRVTTKSTTTARTTSSVKATTTSSVKTSKSSSLSPTKTSTGSSSSVSPTSGTKKTCPAIKTVLKSSKGKRAGVTHPPGKSNVVLFHGTEDPQSEAKLKKAVDLSVIKDGDYHSTAVEGVDGGFYLTDSLLAAAQFACRKLPDAKKAYVLEFQWSGASLPVKDYKEGTEYQAFLDYEKHGDATTRNAALDKVMKDNAMISGPMNAAGDEYLSKFFWQYAVIKQSAATNNLKYVKTHEITCTAVPIGEDVDDTLYSASQESNSNFAAMVKHLTECEVGPYDWDKAVQ</sequence>
<proteinExistence type="predicted"/>
<feature type="signal peptide" evidence="2">
    <location>
        <begin position="1"/>
        <end position="22"/>
    </location>
</feature>
<dbReference type="Proteomes" id="UP001498398">
    <property type="component" value="Unassembled WGS sequence"/>
</dbReference>
<feature type="region of interest" description="Disordered" evidence="1">
    <location>
        <begin position="40"/>
        <end position="92"/>
    </location>
</feature>
<evidence type="ECO:0000313" key="4">
    <source>
        <dbReference type="Proteomes" id="UP001498398"/>
    </source>
</evidence>
<keyword evidence="4" id="KW-1185">Reference proteome</keyword>
<comment type="caution">
    <text evidence="3">The sequence shown here is derived from an EMBL/GenBank/DDBJ whole genome shotgun (WGS) entry which is preliminary data.</text>
</comment>